<evidence type="ECO:0000313" key="2">
    <source>
        <dbReference type="Proteomes" id="UP000242246"/>
    </source>
</evidence>
<sequence length="142" mass="16451">MNQVKQFLSKFNLVMNPLKLLKLYRQMDSLIKDQQNDYPSDPVSNALFLKIDARNYYFKHKKWQEIAELPLEANLIVVSKKSVDEAMKIVGKSKDDDINVLFSALKRVDEFTIYQSIFDALSGDFSTNVTIKQLMKLVLAKK</sequence>
<protein>
    <submittedName>
        <fullName evidence="1">Uncharacterized protein</fullName>
    </submittedName>
</protein>
<comment type="caution">
    <text evidence="1">The sequence shown here is derived from an EMBL/GenBank/DDBJ whole genome shotgun (WGS) entry which is preliminary data.</text>
</comment>
<gene>
    <name evidence="1" type="ORF">RU87_GL001495</name>
</gene>
<dbReference type="Proteomes" id="UP000242246">
    <property type="component" value="Unassembled WGS sequence"/>
</dbReference>
<organism evidence="1 2">
    <name type="scientific">Pseudolactococcus plantarum</name>
    <dbReference type="NCBI Taxonomy" id="1365"/>
    <lineage>
        <taxon>Bacteria</taxon>
        <taxon>Bacillati</taxon>
        <taxon>Bacillota</taxon>
        <taxon>Bacilli</taxon>
        <taxon>Lactobacillales</taxon>
        <taxon>Streptococcaceae</taxon>
        <taxon>Pseudolactococcus</taxon>
    </lineage>
</organism>
<name>A0A2A5RZG7_9LACT</name>
<dbReference type="EMBL" id="JXJX01000007">
    <property type="protein sequence ID" value="PCS06642.1"/>
    <property type="molecule type" value="Genomic_DNA"/>
</dbReference>
<dbReference type="RefSeq" id="WP_068162091.1">
    <property type="nucleotide sequence ID" value="NZ_JXJX01000007.1"/>
</dbReference>
<dbReference type="STRING" id="1348632.GCA_001591745_00877"/>
<accession>A0A2A5RZG7</accession>
<reference evidence="1 2" key="1">
    <citation type="submission" date="2014-12" db="EMBL/GenBank/DDBJ databases">
        <title>Draft genome sequences of 10 type strains of Lactococcus.</title>
        <authorList>
            <person name="Sun Z."/>
            <person name="Zhong Z."/>
            <person name="Liu W."/>
            <person name="Zhang W."/>
            <person name="Zhang H."/>
        </authorList>
    </citation>
    <scope>NUCLEOTIDE SEQUENCE [LARGE SCALE GENOMIC DNA]</scope>
    <source>
        <strain evidence="1 2">DSM 20686</strain>
    </source>
</reference>
<evidence type="ECO:0000313" key="1">
    <source>
        <dbReference type="EMBL" id="PCS06642.1"/>
    </source>
</evidence>
<dbReference type="AlphaFoldDB" id="A0A2A5RZG7"/>
<keyword evidence="2" id="KW-1185">Reference proteome</keyword>
<proteinExistence type="predicted"/>